<evidence type="ECO:0000313" key="2">
    <source>
        <dbReference type="EMBL" id="KAK3400597.1"/>
    </source>
</evidence>
<feature type="compositionally biased region" description="Low complexity" evidence="1">
    <location>
        <begin position="844"/>
        <end position="856"/>
    </location>
</feature>
<feature type="compositionally biased region" description="Basic and acidic residues" evidence="1">
    <location>
        <begin position="454"/>
        <end position="470"/>
    </location>
</feature>
<feature type="compositionally biased region" description="Basic and acidic residues" evidence="1">
    <location>
        <begin position="883"/>
        <end position="898"/>
    </location>
</feature>
<feature type="compositionally biased region" description="Polar residues" evidence="1">
    <location>
        <begin position="580"/>
        <end position="591"/>
    </location>
</feature>
<feature type="compositionally biased region" description="Polar residues" evidence="1">
    <location>
        <begin position="802"/>
        <end position="816"/>
    </location>
</feature>
<feature type="region of interest" description="Disordered" evidence="1">
    <location>
        <begin position="438"/>
        <end position="478"/>
    </location>
</feature>
<accession>A0AAE0UDY7</accession>
<reference evidence="2" key="2">
    <citation type="submission" date="2023-07" db="EMBL/GenBank/DDBJ databases">
        <authorList>
            <consortium name="Lawrence Berkeley National Laboratory"/>
            <person name="Haridas S."/>
            <person name="Hensen N."/>
            <person name="Bonometti L."/>
            <person name="Westerberg I."/>
            <person name="Brannstrom I.O."/>
            <person name="Guillou S."/>
            <person name="Cros-Aarteil S."/>
            <person name="Calhoun S."/>
            <person name="Kuo A."/>
            <person name="Mondo S."/>
            <person name="Pangilinan J."/>
            <person name="Riley R."/>
            <person name="LaButti K."/>
            <person name="Andreopoulos B."/>
            <person name="Lipzen A."/>
            <person name="Chen C."/>
            <person name="Yanf M."/>
            <person name="Daum C."/>
            <person name="Ng V."/>
            <person name="Clum A."/>
            <person name="Steindorff A."/>
            <person name="Ohm R."/>
            <person name="Martin F."/>
            <person name="Silar P."/>
            <person name="Natvig D."/>
            <person name="Lalanne C."/>
            <person name="Gautier V."/>
            <person name="Ament-velasquez S.L."/>
            <person name="Kruys A."/>
            <person name="Hutchinson M.I."/>
            <person name="Powell A.J."/>
            <person name="Barry K."/>
            <person name="Miller A.N."/>
            <person name="Grigoriev I.V."/>
            <person name="Debuchy R."/>
            <person name="Gladieux P."/>
            <person name="Thoren M.H."/>
            <person name="Johannesson H."/>
        </authorList>
    </citation>
    <scope>NUCLEOTIDE SEQUENCE</scope>
    <source>
        <strain evidence="2">FGSC 1904</strain>
    </source>
</reference>
<evidence type="ECO:0000313" key="3">
    <source>
        <dbReference type="Proteomes" id="UP001281003"/>
    </source>
</evidence>
<gene>
    <name evidence="2" type="ORF">B0T20DRAFT_494505</name>
</gene>
<comment type="caution">
    <text evidence="2">The sequence shown here is derived from an EMBL/GenBank/DDBJ whole genome shotgun (WGS) entry which is preliminary data.</text>
</comment>
<dbReference type="EMBL" id="JAUTDP010000003">
    <property type="protein sequence ID" value="KAK3400597.1"/>
    <property type="molecule type" value="Genomic_DNA"/>
</dbReference>
<organism evidence="2 3">
    <name type="scientific">Sordaria brevicollis</name>
    <dbReference type="NCBI Taxonomy" id="83679"/>
    <lineage>
        <taxon>Eukaryota</taxon>
        <taxon>Fungi</taxon>
        <taxon>Dikarya</taxon>
        <taxon>Ascomycota</taxon>
        <taxon>Pezizomycotina</taxon>
        <taxon>Sordariomycetes</taxon>
        <taxon>Sordariomycetidae</taxon>
        <taxon>Sordariales</taxon>
        <taxon>Sordariaceae</taxon>
        <taxon>Sordaria</taxon>
    </lineage>
</organism>
<reference evidence="2" key="1">
    <citation type="journal article" date="2023" name="Mol. Phylogenet. Evol.">
        <title>Genome-scale phylogeny and comparative genomics of the fungal order Sordariales.</title>
        <authorList>
            <person name="Hensen N."/>
            <person name="Bonometti L."/>
            <person name="Westerberg I."/>
            <person name="Brannstrom I.O."/>
            <person name="Guillou S."/>
            <person name="Cros-Aarteil S."/>
            <person name="Calhoun S."/>
            <person name="Haridas S."/>
            <person name="Kuo A."/>
            <person name="Mondo S."/>
            <person name="Pangilinan J."/>
            <person name="Riley R."/>
            <person name="LaButti K."/>
            <person name="Andreopoulos B."/>
            <person name="Lipzen A."/>
            <person name="Chen C."/>
            <person name="Yan M."/>
            <person name="Daum C."/>
            <person name="Ng V."/>
            <person name="Clum A."/>
            <person name="Steindorff A."/>
            <person name="Ohm R.A."/>
            <person name="Martin F."/>
            <person name="Silar P."/>
            <person name="Natvig D.O."/>
            <person name="Lalanne C."/>
            <person name="Gautier V."/>
            <person name="Ament-Velasquez S.L."/>
            <person name="Kruys A."/>
            <person name="Hutchinson M.I."/>
            <person name="Powell A.J."/>
            <person name="Barry K."/>
            <person name="Miller A.N."/>
            <person name="Grigoriev I.V."/>
            <person name="Debuchy R."/>
            <person name="Gladieux P."/>
            <person name="Hiltunen Thoren M."/>
            <person name="Johannesson H."/>
        </authorList>
    </citation>
    <scope>NUCLEOTIDE SEQUENCE</scope>
    <source>
        <strain evidence="2">FGSC 1904</strain>
    </source>
</reference>
<evidence type="ECO:0000256" key="1">
    <source>
        <dbReference type="SAM" id="MobiDB-lite"/>
    </source>
</evidence>
<feature type="compositionally biased region" description="Low complexity" evidence="1">
    <location>
        <begin position="761"/>
        <end position="770"/>
    </location>
</feature>
<sequence length="1048" mass="108420">MGHRRQAAVVTLPGSQVSDDLGFFEAWFNAEAESPGMFLTHARVTDEPAPQAEEADDKATVDSRPRATVAPTATVDVSCESRAKTDPTGGPAASTSESAADDKVADELPQQAVSPVATTLPVPQLDSTPGPVGIRTTTAGRQDLGAEAAAGNRSGSMMTSLVSGGERPLGVTDSTQTRPCPPPLAPWLDPARLSSLTLSEKRRMKAERAKEGCSQGHNSAASRTTSDPLPLSLPAVSGLSGPVVEDTPSVPPQSPNLSSPSVVPAGGRAGQPLYAYTGRFAGSPGSPPPNRPLPPIPGQSIAPLGTQVQRGEERGAMEYEGRVVEGSEYEDSDRRQLHHSGGRPRLYSPSLPTIRDSSPASLASVVRVTLESSSSTPGTAGRSSSTAVNEDDLGAQLAPEESLALRGDDDTTLEADTSFVQGDRRRWGMVPQMLDEEARLRLMASSPTPSSDTDSDRTVRPCPREGREEEAPPATDSLVEDVVASAIDNSAVVTDFGESVPSWEGNLGTTDSLANPLAALPPMVEVDLVPAPLRRAPAVRRGSSASTSPQPQQRAASRSPLYVFPRPPMGMGLRADAAGGSSTERPGTAPSSGDGGLVSDRTVGTNSPRSQHVALAMSSEAAPVVPGPSGAAQTAVMSSGAVTPTGVSAGAGLGRGLLRSVTHSAIPPPPVPESTSPVGFARSATQALPRLPMSTTVGGALGGNSRSDTRAVSAPRPMGAPTGTEDVYDADFRVYFGRTRDGYQDQRAVLRPAGLLSRTQTSGALSSSTTGGSGSTPDITLPPTSSSGRGSGSRQLSGSGTFVGSPSSQAVMSPQTPGFSSPSFASAAVSSSGDRGRGRGRGSRGSNSSARSGQPQPQTPQPQPKVVVDWNERGPALKTVRTSTEEQELRNEPAEEPRSYWSSDTESEPSTMGRMRNAFNRLRSKSRGNLRREANSSVSTSASLGSLASRESGPREEIPPVPALPASLSREVSASSAVSASAPLPSPSLPPPAPPASAFSPPLPPLPPVPAEEDDDEEDANRASGSQRQKQLKKKKSLGNLFGRRRDE</sequence>
<feature type="compositionally biased region" description="Polar residues" evidence="1">
    <location>
        <begin position="215"/>
        <end position="227"/>
    </location>
</feature>
<protein>
    <submittedName>
        <fullName evidence="2">Uncharacterized protein</fullName>
    </submittedName>
</protein>
<feature type="compositionally biased region" description="Pro residues" evidence="1">
    <location>
        <begin position="984"/>
        <end position="1010"/>
    </location>
</feature>
<feature type="compositionally biased region" description="Polar residues" evidence="1">
    <location>
        <begin position="543"/>
        <end position="556"/>
    </location>
</feature>
<dbReference type="AlphaFoldDB" id="A0AAE0UDY7"/>
<feature type="compositionally biased region" description="Low complexity" evidence="1">
    <location>
        <begin position="965"/>
        <end position="983"/>
    </location>
</feature>
<feature type="region of interest" description="Disordered" evidence="1">
    <location>
        <begin position="205"/>
        <end position="266"/>
    </location>
</feature>
<keyword evidence="3" id="KW-1185">Reference proteome</keyword>
<feature type="region of interest" description="Disordered" evidence="1">
    <location>
        <begin position="45"/>
        <end position="189"/>
    </location>
</feature>
<feature type="compositionally biased region" description="Polar residues" evidence="1">
    <location>
        <begin position="900"/>
        <end position="910"/>
    </location>
</feature>
<feature type="region of interest" description="Disordered" evidence="1">
    <location>
        <begin position="279"/>
        <end position="419"/>
    </location>
</feature>
<proteinExistence type="predicted"/>
<feature type="compositionally biased region" description="Pro residues" evidence="1">
    <location>
        <begin position="285"/>
        <end position="297"/>
    </location>
</feature>
<feature type="compositionally biased region" description="Low complexity" evidence="1">
    <location>
        <begin position="817"/>
        <end position="833"/>
    </location>
</feature>
<feature type="region of interest" description="Disordered" evidence="1">
    <location>
        <begin position="693"/>
        <end position="725"/>
    </location>
</feature>
<feature type="compositionally biased region" description="Polar residues" evidence="1">
    <location>
        <begin position="370"/>
        <end position="388"/>
    </location>
</feature>
<feature type="compositionally biased region" description="Basic and acidic residues" evidence="1">
    <location>
        <begin position="310"/>
        <end position="325"/>
    </location>
</feature>
<feature type="region of interest" description="Disordered" evidence="1">
    <location>
        <begin position="535"/>
        <end position="611"/>
    </location>
</feature>
<feature type="compositionally biased region" description="Polar residues" evidence="1">
    <location>
        <begin position="153"/>
        <end position="162"/>
    </location>
</feature>
<feature type="compositionally biased region" description="Low complexity" evidence="1">
    <location>
        <begin position="936"/>
        <end position="949"/>
    </location>
</feature>
<feature type="compositionally biased region" description="Low complexity" evidence="1">
    <location>
        <begin position="785"/>
        <end position="800"/>
    </location>
</feature>
<feature type="region of interest" description="Disordered" evidence="1">
    <location>
        <begin position="754"/>
        <end position="1048"/>
    </location>
</feature>
<dbReference type="Proteomes" id="UP001281003">
    <property type="component" value="Unassembled WGS sequence"/>
</dbReference>
<name>A0AAE0UDY7_SORBR</name>